<dbReference type="Proteomes" id="UP000681720">
    <property type="component" value="Unassembled WGS sequence"/>
</dbReference>
<reference evidence="2" key="1">
    <citation type="submission" date="2021-02" db="EMBL/GenBank/DDBJ databases">
        <authorList>
            <person name="Nowell W R."/>
        </authorList>
    </citation>
    <scope>NUCLEOTIDE SEQUENCE</scope>
</reference>
<protein>
    <submittedName>
        <fullName evidence="2">Uncharacterized protein</fullName>
    </submittedName>
</protein>
<evidence type="ECO:0000313" key="3">
    <source>
        <dbReference type="Proteomes" id="UP000681720"/>
    </source>
</evidence>
<evidence type="ECO:0000313" key="2">
    <source>
        <dbReference type="EMBL" id="CAF5210211.1"/>
    </source>
</evidence>
<gene>
    <name evidence="2" type="ORF">GIL414_LOCUS79533</name>
</gene>
<dbReference type="SUPFAM" id="SSF56399">
    <property type="entry name" value="ADP-ribosylation"/>
    <property type="match status" value="1"/>
</dbReference>
<organism evidence="2 3">
    <name type="scientific">Rotaria magnacalcarata</name>
    <dbReference type="NCBI Taxonomy" id="392030"/>
    <lineage>
        <taxon>Eukaryota</taxon>
        <taxon>Metazoa</taxon>
        <taxon>Spiralia</taxon>
        <taxon>Gnathifera</taxon>
        <taxon>Rotifera</taxon>
        <taxon>Eurotatoria</taxon>
        <taxon>Bdelloidea</taxon>
        <taxon>Philodinida</taxon>
        <taxon>Philodinidae</taxon>
        <taxon>Rotaria</taxon>
    </lineage>
</organism>
<accession>A0A8S3J4W8</accession>
<proteinExistence type="predicted"/>
<comment type="caution">
    <text evidence="2">The sequence shown here is derived from an EMBL/GenBank/DDBJ whole genome shotgun (WGS) entry which is preliminary data.</text>
</comment>
<evidence type="ECO:0000256" key="1">
    <source>
        <dbReference type="SAM" id="MobiDB-lite"/>
    </source>
</evidence>
<feature type="region of interest" description="Disordered" evidence="1">
    <location>
        <begin position="11"/>
        <end position="31"/>
    </location>
</feature>
<dbReference type="AlphaFoldDB" id="A0A8S3J4W8"/>
<sequence length="200" mass="23230">MNFIRSKLSKKNRNEADKSATASGACASPKIDDENQSGNGLSIEYFQIQLLLDCLMRLTYNSSDYEELIIMCAEQIADDRHDLHMLQEFQNKYSSDRALWWYLQECFLYKILNYSLESQDIRNLFLFRKILFDIGQQIQEHRCSRPLHVYRSQWIPNALLNKWISSMGQCVVINSFLSATTNAEVALAFLNSSQTVKADY</sequence>
<dbReference type="EMBL" id="CAJOBJ010352536">
    <property type="protein sequence ID" value="CAF5210211.1"/>
    <property type="molecule type" value="Genomic_DNA"/>
</dbReference>
<name>A0A8S3J4W8_9BILA</name>
<feature type="non-terminal residue" evidence="2">
    <location>
        <position position="200"/>
    </location>
</feature>